<evidence type="ECO:0000313" key="3">
    <source>
        <dbReference type="Proteomes" id="UP000595140"/>
    </source>
</evidence>
<feature type="compositionally biased region" description="Basic and acidic residues" evidence="1">
    <location>
        <begin position="182"/>
        <end position="200"/>
    </location>
</feature>
<evidence type="ECO:0000256" key="1">
    <source>
        <dbReference type="SAM" id="MobiDB-lite"/>
    </source>
</evidence>
<keyword evidence="3" id="KW-1185">Reference proteome</keyword>
<reference evidence="2 3" key="1">
    <citation type="submission" date="2018-04" db="EMBL/GenBank/DDBJ databases">
        <authorList>
            <person name="Vogel A."/>
        </authorList>
    </citation>
    <scope>NUCLEOTIDE SEQUENCE [LARGE SCALE GENOMIC DNA]</scope>
</reference>
<feature type="compositionally biased region" description="Basic and acidic residues" evidence="1">
    <location>
        <begin position="316"/>
        <end position="342"/>
    </location>
</feature>
<feature type="compositionally biased region" description="Polar residues" evidence="1">
    <location>
        <begin position="84"/>
        <end position="94"/>
    </location>
</feature>
<feature type="region of interest" description="Disordered" evidence="1">
    <location>
        <begin position="393"/>
        <end position="566"/>
    </location>
</feature>
<feature type="region of interest" description="Disordered" evidence="1">
    <location>
        <begin position="82"/>
        <end position="235"/>
    </location>
</feature>
<dbReference type="EMBL" id="OOIL02000370">
    <property type="protein sequence ID" value="VFQ64132.1"/>
    <property type="molecule type" value="Genomic_DNA"/>
</dbReference>
<sequence length="619" mass="68563">MASIDRCSVSVVRCCCRTTERSTVALERSSTSTVSSADCVIDVVVDSSATAVRHSATAMADEQPRKMFFSLSSCVSSMKLSGASIDTGSTNEVSSYDEDEEMRTEEQMDRSKRDGGLEESGKADMLQTVDLMDRSDVHGRPSERQNDGFLRDDQTVNLVDRSDIHGRPSARQNDVSLGDDQTVDREVEDGRPSPRQKVSDPEQLQTVDPVDRSTDGGRPSSSQQAVENLGRGQCEKRPNVRLADYATHVAGSHIGENANILLPRISHTRSSLTDTSVFSAHLMLEWSPQVIQNLTSAPLSPPNLALVVTVQNTKSHEKELKDDSSAESHVGDAMDSRPKLMNEDDERSNAVEINEELALLEGANKVANADNKQADNPFSFDTIKLFDNVDAVKSKHQVSPREPTLGEIPDESGSNSSPSIDHFEDDEEMPVEEQLDRSTRNGRPEETSEAGELQAVDLVDRPDVHGRPSERQKDGPLGVQPTVDVVDRFDDHGRPSEGQKDRLQRDDETVDREEENGRPSLRQKEDAQESFQTVDPKDRSTDGGRPSSPQKAAETLGRGQRERRPNVRLADYVTHVAGPHIGEKCRYPLSSYVTYEKFSHKHKCFLTALDEEIEPRNFK</sequence>
<feature type="region of interest" description="Disordered" evidence="1">
    <location>
        <begin position="316"/>
        <end position="347"/>
    </location>
</feature>
<feature type="compositionally biased region" description="Basic and acidic residues" evidence="1">
    <location>
        <begin position="458"/>
        <end position="474"/>
    </location>
</feature>
<feature type="compositionally biased region" description="Basic and acidic residues" evidence="1">
    <location>
        <begin position="131"/>
        <end position="166"/>
    </location>
</feature>
<organism evidence="2 3">
    <name type="scientific">Cuscuta campestris</name>
    <dbReference type="NCBI Taxonomy" id="132261"/>
    <lineage>
        <taxon>Eukaryota</taxon>
        <taxon>Viridiplantae</taxon>
        <taxon>Streptophyta</taxon>
        <taxon>Embryophyta</taxon>
        <taxon>Tracheophyta</taxon>
        <taxon>Spermatophyta</taxon>
        <taxon>Magnoliopsida</taxon>
        <taxon>eudicotyledons</taxon>
        <taxon>Gunneridae</taxon>
        <taxon>Pentapetalae</taxon>
        <taxon>asterids</taxon>
        <taxon>lamiids</taxon>
        <taxon>Solanales</taxon>
        <taxon>Convolvulaceae</taxon>
        <taxon>Cuscuteae</taxon>
        <taxon>Cuscuta</taxon>
        <taxon>Cuscuta subgen. Grammica</taxon>
        <taxon>Cuscuta sect. Cleistogrammica</taxon>
    </lineage>
</organism>
<feature type="compositionally biased region" description="Basic and acidic residues" evidence="1">
    <location>
        <begin position="104"/>
        <end position="122"/>
    </location>
</feature>
<dbReference type="AlphaFoldDB" id="A0A484KQ06"/>
<protein>
    <submittedName>
        <fullName evidence="2">Uncharacterized protein</fullName>
    </submittedName>
</protein>
<dbReference type="OrthoDB" id="1306223at2759"/>
<proteinExistence type="predicted"/>
<accession>A0A484KQ06</accession>
<gene>
    <name evidence="2" type="ORF">CCAM_LOCUS5908</name>
</gene>
<feature type="compositionally biased region" description="Basic and acidic residues" evidence="1">
    <location>
        <begin position="434"/>
        <end position="446"/>
    </location>
</feature>
<feature type="compositionally biased region" description="Basic and acidic residues" evidence="1">
    <location>
        <begin position="485"/>
        <end position="507"/>
    </location>
</feature>
<dbReference type="Proteomes" id="UP000595140">
    <property type="component" value="Unassembled WGS sequence"/>
</dbReference>
<evidence type="ECO:0000313" key="2">
    <source>
        <dbReference type="EMBL" id="VFQ64132.1"/>
    </source>
</evidence>
<feature type="compositionally biased region" description="Acidic residues" evidence="1">
    <location>
        <begin position="423"/>
        <end position="433"/>
    </location>
</feature>
<name>A0A484KQ06_9ASTE</name>